<comment type="caution">
    <text evidence="2">The sequence shown here is derived from an EMBL/GenBank/DDBJ whole genome shotgun (WGS) entry which is preliminary data.</text>
</comment>
<keyword evidence="1" id="KW-0472">Membrane</keyword>
<organism evidence="2 3">
    <name type="scientific">Goekera deserti</name>
    <dbReference type="NCBI Taxonomy" id="2497753"/>
    <lineage>
        <taxon>Bacteria</taxon>
        <taxon>Bacillati</taxon>
        <taxon>Actinomycetota</taxon>
        <taxon>Actinomycetes</taxon>
        <taxon>Geodermatophilales</taxon>
        <taxon>Geodermatophilaceae</taxon>
        <taxon>Goekera</taxon>
    </lineage>
</organism>
<accession>A0A7K3WLL1</accession>
<dbReference type="Proteomes" id="UP000470470">
    <property type="component" value="Unassembled WGS sequence"/>
</dbReference>
<evidence type="ECO:0000256" key="1">
    <source>
        <dbReference type="SAM" id="Phobius"/>
    </source>
</evidence>
<name>A0A7K3WLL1_9ACTN</name>
<dbReference type="RefSeq" id="WP_152730828.1">
    <property type="nucleotide sequence ID" value="NZ_JAABOZ010000011.1"/>
</dbReference>
<feature type="transmembrane region" description="Helical" evidence="1">
    <location>
        <begin position="233"/>
        <end position="262"/>
    </location>
</feature>
<feature type="transmembrane region" description="Helical" evidence="1">
    <location>
        <begin position="44"/>
        <end position="69"/>
    </location>
</feature>
<evidence type="ECO:0000313" key="3">
    <source>
        <dbReference type="Proteomes" id="UP000470470"/>
    </source>
</evidence>
<reference evidence="2 3" key="1">
    <citation type="submission" date="2020-02" db="EMBL/GenBank/DDBJ databases">
        <title>The whole genome sequence of CPCC 205119.</title>
        <authorList>
            <person name="Jiang Z."/>
        </authorList>
    </citation>
    <scope>NUCLEOTIDE SEQUENCE [LARGE SCALE GENOMIC DNA]</scope>
    <source>
        <strain evidence="2 3">CPCC 205119</strain>
    </source>
</reference>
<feature type="transmembrane region" description="Helical" evidence="1">
    <location>
        <begin position="76"/>
        <end position="98"/>
    </location>
</feature>
<proteinExistence type="predicted"/>
<keyword evidence="1" id="KW-0812">Transmembrane</keyword>
<keyword evidence="1" id="KW-1133">Transmembrane helix</keyword>
<gene>
    <name evidence="2" type="ORF">G1H19_20805</name>
</gene>
<dbReference type="EMBL" id="JAAGWK010000035">
    <property type="protein sequence ID" value="NEL56413.1"/>
    <property type="molecule type" value="Genomic_DNA"/>
</dbReference>
<protein>
    <submittedName>
        <fullName evidence="2">Uncharacterized protein</fullName>
    </submittedName>
</protein>
<feature type="transmembrane region" description="Helical" evidence="1">
    <location>
        <begin position="274"/>
        <end position="292"/>
    </location>
</feature>
<sequence length="364" mass="36170">MSGAVGRGVRLGALCGAVAAVGSALLRLAPGGLGEPGRLLAVLALVSIVTAPLGIVVGAVVGLLVGLCARAGTGPLAVVAPAVVAVLWTVGLLVGGAVLDGGGVFGLVARVHTWLVASVVSAAWGGHRLDRWLRTSRPDATSLPAVGPRVAGPHGVDPPVSAGQHGAGRDQIVPGTGRWWTRTRPGLTERGGATGVRWGVTAGVGWVAATYFGGAALALLQDPTPADGLFADLAAAAFATMVLGLLVAAPVGAMLGGLVGLLLGGLGARGIRGLVLLGPVVAAAVWLLLVYQGGPSPDAFTGDWWEFVGVPLVFVCSCAAACGRGLDWWPAVPPGSLTARLDSRVAGAIGCLARILAARRARAH</sequence>
<feature type="transmembrane region" description="Helical" evidence="1">
    <location>
        <begin position="198"/>
        <end position="221"/>
    </location>
</feature>
<dbReference type="AlphaFoldDB" id="A0A7K3WLL1"/>
<feature type="transmembrane region" description="Helical" evidence="1">
    <location>
        <begin position="104"/>
        <end position="124"/>
    </location>
</feature>
<evidence type="ECO:0000313" key="2">
    <source>
        <dbReference type="EMBL" id="NEL56413.1"/>
    </source>
</evidence>
<keyword evidence="3" id="KW-1185">Reference proteome</keyword>